<evidence type="ECO:0000313" key="4">
    <source>
        <dbReference type="Proteomes" id="UP001235744"/>
    </source>
</evidence>
<evidence type="ECO:0000259" key="2">
    <source>
        <dbReference type="PROSITE" id="PS51841"/>
    </source>
</evidence>
<dbReference type="InterPro" id="IPR001322">
    <property type="entry name" value="Lamin_tail_dom"/>
</dbReference>
<evidence type="ECO:0000313" key="3">
    <source>
        <dbReference type="EMBL" id="WLQ61527.1"/>
    </source>
</evidence>
<accession>A0ABY9J5U7</accession>
<name>A0ABY9J5U7_9ACTN</name>
<dbReference type="EMBL" id="CP120988">
    <property type="protein sequence ID" value="WLQ61527.1"/>
    <property type="molecule type" value="Genomic_DNA"/>
</dbReference>
<organism evidence="3 4">
    <name type="scientific">Streptomyces poriferorum</name>
    <dbReference type="NCBI Taxonomy" id="2798799"/>
    <lineage>
        <taxon>Bacteria</taxon>
        <taxon>Bacillati</taxon>
        <taxon>Actinomycetota</taxon>
        <taxon>Actinomycetes</taxon>
        <taxon>Kitasatosporales</taxon>
        <taxon>Streptomycetaceae</taxon>
        <taxon>Streptomyces</taxon>
    </lineage>
</organism>
<dbReference type="Pfam" id="PF00932">
    <property type="entry name" value="LTD"/>
    <property type="match status" value="1"/>
</dbReference>
<keyword evidence="4" id="KW-1185">Reference proteome</keyword>
<sequence>MTLSASSATRRIAATVLTAGAVVSAVALPASAQDHDRHRSQARVVISDVQADSPGRDNGSNRSLNREWIEITNQGRRAVNLDGWTLRGDNGNRYRFDDVRLSGHTTLRIHTGVGRDTRTDLYQDRYHYVWDNYSDTATLRDDRGRTVDKESWGRGHHHRR</sequence>
<protein>
    <submittedName>
        <fullName evidence="3">Lamin tail domain-containing protein</fullName>
    </submittedName>
</protein>
<keyword evidence="1" id="KW-0732">Signal</keyword>
<feature type="chain" id="PRO_5046212446" evidence="1">
    <location>
        <begin position="33"/>
        <end position="160"/>
    </location>
</feature>
<dbReference type="PROSITE" id="PS51841">
    <property type="entry name" value="LTD"/>
    <property type="match status" value="1"/>
</dbReference>
<dbReference type="Proteomes" id="UP001235744">
    <property type="component" value="Chromosome"/>
</dbReference>
<evidence type="ECO:0000256" key="1">
    <source>
        <dbReference type="SAM" id="SignalP"/>
    </source>
</evidence>
<reference evidence="3 4" key="1">
    <citation type="submission" date="2023-03" db="EMBL/GenBank/DDBJ databases">
        <title>Isolation and description of six Streptomyces strains from soil environments, able to metabolize different microbial glucans.</title>
        <authorList>
            <person name="Widen T."/>
            <person name="Larsbrink J."/>
        </authorList>
    </citation>
    <scope>NUCLEOTIDE SEQUENCE [LARGE SCALE GENOMIC DNA]</scope>
    <source>
        <strain evidence="3 4">Alt2</strain>
    </source>
</reference>
<proteinExistence type="predicted"/>
<gene>
    <name evidence="3" type="ORF">P8A19_01355</name>
</gene>
<feature type="domain" description="LTD" evidence="2">
    <location>
        <begin position="38"/>
        <end position="154"/>
    </location>
</feature>
<feature type="signal peptide" evidence="1">
    <location>
        <begin position="1"/>
        <end position="32"/>
    </location>
</feature>